<evidence type="ECO:0000313" key="2">
    <source>
        <dbReference type="EMBL" id="MBK7954517.1"/>
    </source>
</evidence>
<evidence type="ECO:0000313" key="3">
    <source>
        <dbReference type="EMBL" id="MBK7955406.1"/>
    </source>
</evidence>
<comment type="caution">
    <text evidence="3">The sequence shown here is derived from an EMBL/GenBank/DDBJ whole genome shotgun (WGS) entry which is preliminary data.</text>
</comment>
<feature type="region of interest" description="Disordered" evidence="1">
    <location>
        <begin position="232"/>
        <end position="255"/>
    </location>
</feature>
<proteinExistence type="predicted"/>
<sequence>MSGETKETCFDEFVAAREQFEKLMGELRSDSARILEHGEVESLIAREGYELLRRLMQGYLDQRAAAEERCEVVTGADGAERRHCRARSRSLATVFGEVTVRRLGYSGARLKSVFPLDAALNLPPNQYSQGVRRKVGLEVAKGSFEEAVKAIQEGTGAEVPKRQAEELSRAISVDFDEFYARPAVEDARRPVEEASAPEEEAGTPEVDSSDLLVMSTDGKGIVVRKQDLREATRKKAEATTHKLKARLSKGEKRNRKRMATVASVYEVAPHLRTAEQIMGQDESTAPKRPKVQNKRVWASLRQTPAEVIEEMFAEAERRDPKHERRWLVLVDGQEAQQREVEVAIARHRTDVVVIQDFVHVLEYLWKAAYCFHADGTQEAETWVLERAYALLQGKVSDVAAGMRRSATRQGISQEARAPVDKCADYLLKNKERFDYATALANGWPIATGIIEGACRHLVKDRMDLTGARWSLDGAEAVLRLRSLRASGDFEEYMAFHHRQERQRNYLSAPQNNDTKMAA</sequence>
<protein>
    <submittedName>
        <fullName evidence="3">ISKra4 family transposase</fullName>
    </submittedName>
</protein>
<accession>A0A935W4H8</accession>
<dbReference type="NCBIfam" id="NF033572">
    <property type="entry name" value="transpos_ISKra4"/>
    <property type="match status" value="1"/>
</dbReference>
<feature type="region of interest" description="Disordered" evidence="1">
    <location>
        <begin position="186"/>
        <end position="209"/>
    </location>
</feature>
<dbReference type="EMBL" id="JADJOT010000009">
    <property type="protein sequence ID" value="MBK7954517.1"/>
    <property type="molecule type" value="Genomic_DNA"/>
</dbReference>
<dbReference type="AlphaFoldDB" id="A0A935W4H8"/>
<gene>
    <name evidence="2" type="ORF">IPK02_11465</name>
    <name evidence="3" type="ORF">IPK02_16475</name>
</gene>
<dbReference type="EMBL" id="JADJOT010000010">
    <property type="protein sequence ID" value="MBK7955406.1"/>
    <property type="molecule type" value="Genomic_DNA"/>
</dbReference>
<evidence type="ECO:0000313" key="4">
    <source>
        <dbReference type="Proteomes" id="UP000706151"/>
    </source>
</evidence>
<organism evidence="3 4">
    <name type="scientific">Candidatus Accumulibacter affinis</name>
    <dbReference type="NCBI Taxonomy" id="2954384"/>
    <lineage>
        <taxon>Bacteria</taxon>
        <taxon>Pseudomonadati</taxon>
        <taxon>Pseudomonadota</taxon>
        <taxon>Betaproteobacteria</taxon>
        <taxon>Candidatus Accumulibacter</taxon>
    </lineage>
</organism>
<dbReference type="Proteomes" id="UP000706151">
    <property type="component" value="Unassembled WGS sequence"/>
</dbReference>
<reference evidence="3 4" key="1">
    <citation type="submission" date="2020-10" db="EMBL/GenBank/DDBJ databases">
        <title>Connecting structure to function with the recovery of over 1000 high-quality activated sludge metagenome-assembled genomes encoding full-length rRNA genes using long-read sequencing.</title>
        <authorList>
            <person name="Singleton C.M."/>
            <person name="Petriglieri F."/>
            <person name="Kristensen J.M."/>
            <person name="Kirkegaard R.H."/>
            <person name="Michaelsen T.Y."/>
            <person name="Andersen M.H."/>
            <person name="Karst S.M."/>
            <person name="Dueholm M.S."/>
            <person name="Nielsen P.H."/>
            <person name="Albertsen M."/>
        </authorList>
    </citation>
    <scope>NUCLEOTIDE SEQUENCE [LARGE SCALE GENOMIC DNA]</scope>
    <source>
        <strain evidence="3">Fred_18-Q3-R57-64_BAT3C.720</strain>
    </source>
</reference>
<feature type="compositionally biased region" description="Basic residues" evidence="1">
    <location>
        <begin position="241"/>
        <end position="255"/>
    </location>
</feature>
<name>A0A935W4H8_9PROT</name>
<evidence type="ECO:0000256" key="1">
    <source>
        <dbReference type="SAM" id="MobiDB-lite"/>
    </source>
</evidence>